<keyword evidence="8" id="KW-1185">Reference proteome</keyword>
<name>A0A6J2WCN2_CHACN</name>
<evidence type="ECO:0000313" key="8">
    <source>
        <dbReference type="Proteomes" id="UP000504632"/>
    </source>
</evidence>
<organism evidence="8 9">
    <name type="scientific">Chanos chanos</name>
    <name type="common">Milkfish</name>
    <name type="synonym">Mugil chanos</name>
    <dbReference type="NCBI Taxonomy" id="29144"/>
    <lineage>
        <taxon>Eukaryota</taxon>
        <taxon>Metazoa</taxon>
        <taxon>Chordata</taxon>
        <taxon>Craniata</taxon>
        <taxon>Vertebrata</taxon>
        <taxon>Euteleostomi</taxon>
        <taxon>Actinopterygii</taxon>
        <taxon>Neopterygii</taxon>
        <taxon>Teleostei</taxon>
        <taxon>Ostariophysi</taxon>
        <taxon>Gonorynchiformes</taxon>
        <taxon>Chanidae</taxon>
        <taxon>Chanos</taxon>
    </lineage>
</organism>
<proteinExistence type="predicted"/>
<evidence type="ECO:0000313" key="9">
    <source>
        <dbReference type="RefSeq" id="XP_030641101.1"/>
    </source>
</evidence>
<dbReference type="GO" id="GO:0097730">
    <property type="term" value="C:non-motile cilium"/>
    <property type="evidence" value="ECO:0007669"/>
    <property type="project" value="InterPro"/>
</dbReference>
<dbReference type="Pfam" id="PF26173">
    <property type="entry name" value="NPHP4_SK"/>
    <property type="match status" value="1"/>
</dbReference>
<dbReference type="OrthoDB" id="313446at2759"/>
<feature type="region of interest" description="Disordered" evidence="1">
    <location>
        <begin position="511"/>
        <end position="530"/>
    </location>
</feature>
<feature type="compositionally biased region" description="Polar residues" evidence="1">
    <location>
        <begin position="511"/>
        <end position="524"/>
    </location>
</feature>
<dbReference type="CTD" id="261734"/>
<feature type="region of interest" description="Disordered" evidence="1">
    <location>
        <begin position="908"/>
        <end position="927"/>
    </location>
</feature>
<dbReference type="InterPro" id="IPR058688">
    <property type="entry name" value="Ig_NPHP4_2nd"/>
</dbReference>
<dbReference type="Pfam" id="PF26015">
    <property type="entry name" value="Ig_NPH4_3rd"/>
    <property type="match status" value="1"/>
</dbReference>
<dbReference type="GO" id="GO:0097546">
    <property type="term" value="C:ciliary base"/>
    <property type="evidence" value="ECO:0007669"/>
    <property type="project" value="TreeGrafter"/>
</dbReference>
<gene>
    <name evidence="9" type="primary">nphp4</name>
</gene>
<accession>A0A6J2WCN2</accession>
<evidence type="ECO:0000259" key="7">
    <source>
        <dbReference type="Pfam" id="PF26190"/>
    </source>
</evidence>
<dbReference type="PANTHER" id="PTHR31043">
    <property type="entry name" value="NEPHROCYSTIN-4"/>
    <property type="match status" value="1"/>
</dbReference>
<feature type="domain" description="NPHP4 Ig-like" evidence="6">
    <location>
        <begin position="1150"/>
        <end position="1243"/>
    </location>
</feature>
<dbReference type="InterPro" id="IPR058685">
    <property type="entry name" value="Ig_NPHP4_4th"/>
</dbReference>
<evidence type="ECO:0000259" key="5">
    <source>
        <dbReference type="Pfam" id="PF26187"/>
    </source>
</evidence>
<feature type="domain" description="NPHP4 SK-like" evidence="3">
    <location>
        <begin position="921"/>
        <end position="989"/>
    </location>
</feature>
<evidence type="ECO:0000259" key="6">
    <source>
        <dbReference type="Pfam" id="PF26189"/>
    </source>
</evidence>
<dbReference type="GO" id="GO:0035869">
    <property type="term" value="C:ciliary transition zone"/>
    <property type="evidence" value="ECO:0007669"/>
    <property type="project" value="TreeGrafter"/>
</dbReference>
<dbReference type="GO" id="GO:1904491">
    <property type="term" value="P:protein localization to ciliary transition zone"/>
    <property type="evidence" value="ECO:0007669"/>
    <property type="project" value="TreeGrafter"/>
</dbReference>
<dbReference type="Proteomes" id="UP000504632">
    <property type="component" value="Chromosome 9"/>
</dbReference>
<reference evidence="9" key="1">
    <citation type="submission" date="2025-08" db="UniProtKB">
        <authorList>
            <consortium name="RefSeq"/>
        </authorList>
    </citation>
    <scope>IDENTIFICATION</scope>
</reference>
<dbReference type="InterPro" id="IPR029775">
    <property type="entry name" value="NPHP4"/>
</dbReference>
<feature type="domain" description="NPHP4 Ig-like" evidence="5">
    <location>
        <begin position="1344"/>
        <end position="1438"/>
    </location>
</feature>
<dbReference type="Pfam" id="PF26190">
    <property type="entry name" value="Ig_NPHP4_1st"/>
    <property type="match status" value="1"/>
</dbReference>
<dbReference type="InParanoid" id="A0A6J2WCN2"/>
<evidence type="ECO:0000259" key="2">
    <source>
        <dbReference type="Pfam" id="PF26015"/>
    </source>
</evidence>
<feature type="domain" description="NPHP4 Ig-like" evidence="2">
    <location>
        <begin position="1255"/>
        <end position="1338"/>
    </location>
</feature>
<dbReference type="CDD" id="cd22239">
    <property type="entry name" value="NPHP4"/>
    <property type="match status" value="1"/>
</dbReference>
<dbReference type="RefSeq" id="XP_030641101.1">
    <property type="nucleotide sequence ID" value="XM_030785241.1"/>
</dbReference>
<feature type="domain" description="NPHP4 Ig-like" evidence="7">
    <location>
        <begin position="992"/>
        <end position="1143"/>
    </location>
</feature>
<sequence>MTEWKKVFECARVIPPHSQTVRQAQGPSQGFQLAFRQLEGLQVRQQLSDESNAAKYQLRVTLFDTNHHQFFGRTWRSLPHETKFNQGQPNRILFNEVVYFHTSLKLSSVVAVVELVLLSHKADGTQNATGAGFGILHLFSSKMEAQGSKGECRLSLFHGTPRALLHPSLRGPLELNRSLTVMEGAQLLYTLQPHPPLNPIMHLLPQNILVSGHDRIPGVVPATGAAADSLRKPGLLRSLPCVLERLSVCLRPSLEGFESDLLQLLHTDCQNTNWGLEGSSVVVQERRLHVGVHNGWGFVERPQVMVLEPESEGTRGRSGSLRQTSVGRLSSSSSHVLALRNNVALHVVKEPAFGLVFQLEYVFSAPLSGEGKMSSTATSRTAFMQCLGWGVWTPFQDTDSTSREDVCLSLQTGALPNPWSLMVYSTPKQSQSSEQTNAESGIIKFRFLCSGERNPSSPAQRHRSEEILKPKKSFSTGQEESNHELVASKGVESLRGPGLSISQLAATSRYPTMSHSMGSPWQQELPSRLAPSSLASAHQLSHVERPAANSIAHLEVSVRESQGPGTDAGSSLEESELHELPFTPVHAPVIALGTQVAGSTSVSSRGSLAHLFSARFPEILDCNNQVAEVLDPTEPVNFNPQREEADPLQSNTLIFQFLAFTRVPQAGVGPDWPRSVHFAFQLYRFPPVTTQRLMLLDADKAKPKSADNYPCVLALINKDGTVNSGSHGLQLQYCVDAGFLKPGERPWLLRYLALHTLQLDVWDSDSLLLIGSAALELKHMLRQGRPAVQATYELEVITTDYHQDSCLGNKPSNRQRAEPPINVFTTVRGRLHLRLGNVGHPAQRSLGFPIELPPSRSCVIQACDGTQGFGGGSVSANNIHNLHVRKAGRARRLVEIDGQLANLLHSRKGVGERTEGPQQGETEEIRQRKLNRMAAVRQREEQGRPSDGPKPSIMLGRESRAQHLRDLKLIEAYRERAKVEDITNMLCQAITTQHTVYASLGTAEFFEFVLKNPFNVQQTVTIECSDPELSVIVDSEEWKYFKELTKTLTPLEEDMFHLKENTLTPQVYLRPKESVHIPLKYQTFHCDHSLPSQSWSSLKSARNPQMAQKNQSSTLLTKSVKVTFKAEDGKPLAICQVNVEPTPPVIDQTFRFFHPELTFLKKAIRLPPWERPAGVADGSVPVSVRCSDPNVICDIMALALGEPQDVFFKVAGSPSPQIRKFFITVFTDRWLAVPAQTWEVYVHYLQRVDVNCASGQLSWHSLVLRGTQAVRKVKCYSSHPLEIQIDPSEVFVLPPEGVQDLQVGLRPLRSGSRFVYLNVVDVENCQLVASWLLAVTCRQPIVTKTYQISVPVGEGRGTNKKITYTNPYPNRRVFQLRSDHPDLLQFKEDHFQVGGGEIYSIGLRFAPSQSPGTEEILIYMNNQEDKNEETFCVKVQYQ</sequence>
<dbReference type="Pfam" id="PF26187">
    <property type="entry name" value="Ig_NPHP4_4th"/>
    <property type="match status" value="1"/>
</dbReference>
<protein>
    <submittedName>
        <fullName evidence="9">Nephrocystin-4</fullName>
    </submittedName>
</protein>
<dbReference type="InterPro" id="IPR058764">
    <property type="entry name" value="NPHP4_SK"/>
</dbReference>
<feature type="region of interest" description="Disordered" evidence="1">
    <location>
        <begin position="933"/>
        <end position="958"/>
    </location>
</feature>
<evidence type="ECO:0000259" key="3">
    <source>
        <dbReference type="Pfam" id="PF26173"/>
    </source>
</evidence>
<dbReference type="PANTHER" id="PTHR31043:SF3">
    <property type="entry name" value="NEPHROCYSTIN-4"/>
    <property type="match status" value="1"/>
</dbReference>
<feature type="region of interest" description="Disordered" evidence="1">
    <location>
        <begin position="453"/>
        <end position="483"/>
    </location>
</feature>
<evidence type="ECO:0000256" key="1">
    <source>
        <dbReference type="SAM" id="MobiDB-lite"/>
    </source>
</evidence>
<evidence type="ECO:0000259" key="4">
    <source>
        <dbReference type="Pfam" id="PF26186"/>
    </source>
</evidence>
<dbReference type="InterPro" id="IPR058765">
    <property type="entry name" value="NPHP4_C2-like"/>
</dbReference>
<dbReference type="GO" id="GO:0090090">
    <property type="term" value="P:negative regulation of canonical Wnt signaling pathway"/>
    <property type="evidence" value="ECO:0007669"/>
    <property type="project" value="InterPro"/>
</dbReference>
<dbReference type="InterPro" id="IPR058687">
    <property type="entry name" value="Ig_NPHP4_1st"/>
</dbReference>
<dbReference type="GO" id="GO:0036064">
    <property type="term" value="C:ciliary basal body"/>
    <property type="evidence" value="ECO:0007669"/>
    <property type="project" value="TreeGrafter"/>
</dbReference>
<dbReference type="Pfam" id="PF26186">
    <property type="entry name" value="NPHP4_C2_3rd"/>
    <property type="match status" value="1"/>
</dbReference>
<dbReference type="Pfam" id="PF26189">
    <property type="entry name" value="Ig_NPHP4_2nd"/>
    <property type="match status" value="1"/>
</dbReference>
<dbReference type="InterPro" id="IPR058686">
    <property type="entry name" value="Ig_NPHP4_3rd"/>
</dbReference>
<feature type="domain" description="NPHP4 C2-like" evidence="4">
    <location>
        <begin position="607"/>
        <end position="840"/>
    </location>
</feature>
<dbReference type="GeneID" id="115821413"/>